<dbReference type="Proteomes" id="UP001327560">
    <property type="component" value="Chromosome 8"/>
</dbReference>
<reference evidence="1 2" key="1">
    <citation type="submission" date="2023-10" db="EMBL/GenBank/DDBJ databases">
        <title>Chromosome-scale genome assembly provides insights into flower coloration mechanisms of Canna indica.</title>
        <authorList>
            <person name="Li C."/>
        </authorList>
    </citation>
    <scope>NUCLEOTIDE SEQUENCE [LARGE SCALE GENOMIC DNA]</scope>
    <source>
        <tissue evidence="1">Flower</tissue>
    </source>
</reference>
<dbReference type="EMBL" id="CP136897">
    <property type="protein sequence ID" value="WOL18356.1"/>
    <property type="molecule type" value="Genomic_DNA"/>
</dbReference>
<gene>
    <name evidence="1" type="ORF">Cni_G27150</name>
</gene>
<keyword evidence="2" id="KW-1185">Reference proteome</keyword>
<dbReference type="AlphaFoldDB" id="A0AAQ3L506"/>
<name>A0AAQ3L506_9LILI</name>
<sequence>MSRYPMQSPPKKPFPLLNFSNASSKSFSPANSCSTASAFASSVCALANPKSDGNHCAQSTINFALMKDETDEVKAEAIKQFCAAMKLLEGAFEALSKKAKAFLEETISGTSTSPSGASCHG</sequence>
<evidence type="ECO:0000313" key="1">
    <source>
        <dbReference type="EMBL" id="WOL18356.1"/>
    </source>
</evidence>
<protein>
    <submittedName>
        <fullName evidence="1">Uncharacterized protein</fullName>
    </submittedName>
</protein>
<proteinExistence type="predicted"/>
<evidence type="ECO:0000313" key="2">
    <source>
        <dbReference type="Proteomes" id="UP001327560"/>
    </source>
</evidence>
<accession>A0AAQ3L506</accession>
<organism evidence="1 2">
    <name type="scientific">Canna indica</name>
    <name type="common">Indian-shot</name>
    <dbReference type="NCBI Taxonomy" id="4628"/>
    <lineage>
        <taxon>Eukaryota</taxon>
        <taxon>Viridiplantae</taxon>
        <taxon>Streptophyta</taxon>
        <taxon>Embryophyta</taxon>
        <taxon>Tracheophyta</taxon>
        <taxon>Spermatophyta</taxon>
        <taxon>Magnoliopsida</taxon>
        <taxon>Liliopsida</taxon>
        <taxon>Zingiberales</taxon>
        <taxon>Cannaceae</taxon>
        <taxon>Canna</taxon>
    </lineage>
</organism>